<reference evidence="2" key="1">
    <citation type="journal article" date="2023" name="Mol. Biol. Evol.">
        <title>Third-Generation Sequencing Reveals the Adaptive Role of the Epigenome in Three Deep-Sea Polychaetes.</title>
        <authorList>
            <person name="Perez M."/>
            <person name="Aroh O."/>
            <person name="Sun Y."/>
            <person name="Lan Y."/>
            <person name="Juniper S.K."/>
            <person name="Young C.R."/>
            <person name="Angers B."/>
            <person name="Qian P.Y."/>
        </authorList>
    </citation>
    <scope>NUCLEOTIDE SEQUENCE</scope>
    <source>
        <strain evidence="2">R07B-5</strain>
    </source>
</reference>
<dbReference type="PANTHER" id="PTHR24024">
    <property type="entry name" value="PULMONARY SURFACTANT-ASSOCIATED PROTEIN A"/>
    <property type="match status" value="1"/>
</dbReference>
<protein>
    <recommendedName>
        <fullName evidence="4">Short-chain collagen C4-like</fullName>
    </recommendedName>
</protein>
<evidence type="ECO:0008006" key="4">
    <source>
        <dbReference type="Google" id="ProtNLM"/>
    </source>
</evidence>
<sequence length="331" mass="36308">MWVEQTSHRLKYTRCSVVWIEWTKIRAMRVSAALQWTATVVLLSSGGGQCQSTYDEERSSCVYSFIVPNGQAEGRCPGRGQSMETLRLKASLSQMQLDMERMKLNIQILQSRMSQLTTDKGNGAAEQSQPTTEGGTSGDARKAPSGGVVYVRWGRKTCPGNATLLYSGVAGGSHHSHKGGGANYQCLPRNPQWGEHTDGLKSGTYMYGGEYEFPAANSPFLKTNYAGNLLNNNVPCAVCHVTERHVKVMIPARKQCPVGWTREYGGYLTTTHHQHHRATFECMDEAPEVIEGAGGDENGALFYTVEGDCGYSLPCPNYIEGWALTCVVCTK</sequence>
<feature type="compositionally biased region" description="Polar residues" evidence="1">
    <location>
        <begin position="117"/>
        <end position="134"/>
    </location>
</feature>
<dbReference type="GO" id="GO:0005615">
    <property type="term" value="C:extracellular space"/>
    <property type="evidence" value="ECO:0007669"/>
    <property type="project" value="TreeGrafter"/>
</dbReference>
<proteinExistence type="predicted"/>
<dbReference type="EMBL" id="JAODUO010000738">
    <property type="protein sequence ID" value="KAK2175286.1"/>
    <property type="molecule type" value="Genomic_DNA"/>
</dbReference>
<dbReference type="Proteomes" id="UP001209878">
    <property type="component" value="Unassembled WGS sequence"/>
</dbReference>
<dbReference type="AlphaFoldDB" id="A0AAD9NNX1"/>
<feature type="region of interest" description="Disordered" evidence="1">
    <location>
        <begin position="117"/>
        <end position="143"/>
    </location>
</feature>
<dbReference type="PANTHER" id="PTHR24024:SF18">
    <property type="entry name" value="SHORT-CHAIN COLLAGEN C4-LIKE"/>
    <property type="match status" value="1"/>
</dbReference>
<accession>A0AAD9NNX1</accession>
<keyword evidence="3" id="KW-1185">Reference proteome</keyword>
<evidence type="ECO:0000313" key="3">
    <source>
        <dbReference type="Proteomes" id="UP001209878"/>
    </source>
</evidence>
<name>A0AAD9NNX1_RIDPI</name>
<comment type="caution">
    <text evidence="2">The sequence shown here is derived from an EMBL/GenBank/DDBJ whole genome shotgun (WGS) entry which is preliminary data.</text>
</comment>
<evidence type="ECO:0000256" key="1">
    <source>
        <dbReference type="SAM" id="MobiDB-lite"/>
    </source>
</evidence>
<dbReference type="InterPro" id="IPR051077">
    <property type="entry name" value="Ca-dependent_lectin"/>
</dbReference>
<evidence type="ECO:0000313" key="2">
    <source>
        <dbReference type="EMBL" id="KAK2175286.1"/>
    </source>
</evidence>
<organism evidence="2 3">
    <name type="scientific">Ridgeia piscesae</name>
    <name type="common">Tubeworm</name>
    <dbReference type="NCBI Taxonomy" id="27915"/>
    <lineage>
        <taxon>Eukaryota</taxon>
        <taxon>Metazoa</taxon>
        <taxon>Spiralia</taxon>
        <taxon>Lophotrochozoa</taxon>
        <taxon>Annelida</taxon>
        <taxon>Polychaeta</taxon>
        <taxon>Sedentaria</taxon>
        <taxon>Canalipalpata</taxon>
        <taxon>Sabellida</taxon>
        <taxon>Siboglinidae</taxon>
        <taxon>Ridgeia</taxon>
    </lineage>
</organism>
<gene>
    <name evidence="2" type="ORF">NP493_736g00012</name>
</gene>